<reference evidence="2 3" key="1">
    <citation type="submission" date="2024-05" db="EMBL/GenBank/DDBJ databases">
        <title>Haplotype-resolved chromosome-level genome assembly of Huyou (Citrus changshanensis).</title>
        <authorList>
            <person name="Miao C."/>
            <person name="Chen W."/>
            <person name="Wu Y."/>
            <person name="Wang L."/>
            <person name="Zhao S."/>
            <person name="Grierson D."/>
            <person name="Xu C."/>
            <person name="Chen K."/>
        </authorList>
    </citation>
    <scope>NUCLEOTIDE SEQUENCE [LARGE SCALE GENOMIC DNA]</scope>
    <source>
        <strain evidence="2">01-14</strain>
        <tissue evidence="2">Leaf</tissue>
    </source>
</reference>
<accession>A0AAP0MU93</accession>
<evidence type="ECO:0000313" key="3">
    <source>
        <dbReference type="Proteomes" id="UP001428341"/>
    </source>
</evidence>
<dbReference type="Proteomes" id="UP001428341">
    <property type="component" value="Unassembled WGS sequence"/>
</dbReference>
<organism evidence="2 3">
    <name type="scientific">Citrus x changshan-huyou</name>
    <dbReference type="NCBI Taxonomy" id="2935761"/>
    <lineage>
        <taxon>Eukaryota</taxon>
        <taxon>Viridiplantae</taxon>
        <taxon>Streptophyta</taxon>
        <taxon>Embryophyta</taxon>
        <taxon>Tracheophyta</taxon>
        <taxon>Spermatophyta</taxon>
        <taxon>Magnoliopsida</taxon>
        <taxon>eudicotyledons</taxon>
        <taxon>Gunneridae</taxon>
        <taxon>Pentapetalae</taxon>
        <taxon>rosids</taxon>
        <taxon>malvids</taxon>
        <taxon>Sapindales</taxon>
        <taxon>Rutaceae</taxon>
        <taxon>Aurantioideae</taxon>
        <taxon>Citrus</taxon>
    </lineage>
</organism>
<proteinExistence type="predicted"/>
<evidence type="ECO:0000313" key="2">
    <source>
        <dbReference type="EMBL" id="KAK9216995.1"/>
    </source>
</evidence>
<dbReference type="EMBL" id="JBCGBO010000003">
    <property type="protein sequence ID" value="KAK9216995.1"/>
    <property type="molecule type" value="Genomic_DNA"/>
</dbReference>
<name>A0AAP0MU93_9ROSI</name>
<comment type="caution">
    <text evidence="2">The sequence shown here is derived from an EMBL/GenBank/DDBJ whole genome shotgun (WGS) entry which is preliminary data.</text>
</comment>
<feature type="compositionally biased region" description="Polar residues" evidence="1">
    <location>
        <begin position="63"/>
        <end position="75"/>
    </location>
</feature>
<keyword evidence="3" id="KW-1185">Reference proteome</keyword>
<dbReference type="InterPro" id="IPR018930">
    <property type="entry name" value="LEA-18"/>
</dbReference>
<feature type="region of interest" description="Disordered" evidence="1">
    <location>
        <begin position="46"/>
        <end position="92"/>
    </location>
</feature>
<gene>
    <name evidence="2" type="ORF">WN944_009007</name>
</gene>
<dbReference type="AlphaFoldDB" id="A0AAP0MU93"/>
<evidence type="ECO:0000256" key="1">
    <source>
        <dbReference type="SAM" id="MobiDB-lite"/>
    </source>
</evidence>
<sequence>MSELSEQMIRETEAKKAIFEGLPMETSSSLNYNDFEDCKRKGYGTEAHFPVANPHQGGGGTDLSPSLSHSHQAEATASVDAANRQHQGIPSN</sequence>
<dbReference type="Pfam" id="PF10714">
    <property type="entry name" value="LEA_6"/>
    <property type="match status" value="1"/>
</dbReference>
<protein>
    <submittedName>
        <fullName evidence="2">Uncharacterized protein</fullName>
    </submittedName>
</protein>